<evidence type="ECO:0000313" key="2">
    <source>
        <dbReference type="Proteomes" id="UP001497497"/>
    </source>
</evidence>
<comment type="caution">
    <text evidence="1">The sequence shown here is derived from an EMBL/GenBank/DDBJ whole genome shotgun (WGS) entry which is preliminary data.</text>
</comment>
<dbReference type="Proteomes" id="UP001497497">
    <property type="component" value="Unassembled WGS sequence"/>
</dbReference>
<dbReference type="AlphaFoldDB" id="A0AAV2HKP6"/>
<gene>
    <name evidence="1" type="ORF">GSLYS_00008565001</name>
</gene>
<sequence length="109" mass="12110">MNQLRSWLYGHESHKLENSNDKPLLSVEDIQTAKTDSILRKTLLRFIPLAPGDCLECKLVGTGVMMLSGLIVLTSALQSRKSNPKVIVRNGALYYTLCGGLFLGKHRLI</sequence>
<accession>A0AAV2HKP6</accession>
<keyword evidence="2" id="KW-1185">Reference proteome</keyword>
<evidence type="ECO:0000313" key="1">
    <source>
        <dbReference type="EMBL" id="CAL1534605.1"/>
    </source>
</evidence>
<reference evidence="1 2" key="1">
    <citation type="submission" date="2024-04" db="EMBL/GenBank/DDBJ databases">
        <authorList>
            <consortium name="Genoscope - CEA"/>
            <person name="William W."/>
        </authorList>
    </citation>
    <scope>NUCLEOTIDE SEQUENCE [LARGE SCALE GENOMIC DNA]</scope>
</reference>
<proteinExistence type="predicted"/>
<dbReference type="EMBL" id="CAXITT010000176">
    <property type="protein sequence ID" value="CAL1534605.1"/>
    <property type="molecule type" value="Genomic_DNA"/>
</dbReference>
<protein>
    <submittedName>
        <fullName evidence="1">Uncharacterized protein</fullName>
    </submittedName>
</protein>
<organism evidence="1 2">
    <name type="scientific">Lymnaea stagnalis</name>
    <name type="common">Great pond snail</name>
    <name type="synonym">Helix stagnalis</name>
    <dbReference type="NCBI Taxonomy" id="6523"/>
    <lineage>
        <taxon>Eukaryota</taxon>
        <taxon>Metazoa</taxon>
        <taxon>Spiralia</taxon>
        <taxon>Lophotrochozoa</taxon>
        <taxon>Mollusca</taxon>
        <taxon>Gastropoda</taxon>
        <taxon>Heterobranchia</taxon>
        <taxon>Euthyneura</taxon>
        <taxon>Panpulmonata</taxon>
        <taxon>Hygrophila</taxon>
        <taxon>Lymnaeoidea</taxon>
        <taxon>Lymnaeidae</taxon>
        <taxon>Lymnaea</taxon>
    </lineage>
</organism>
<name>A0AAV2HKP6_LYMST</name>